<organism evidence="7 8">
    <name type="scientific">Babesia bigemina</name>
    <dbReference type="NCBI Taxonomy" id="5866"/>
    <lineage>
        <taxon>Eukaryota</taxon>
        <taxon>Sar</taxon>
        <taxon>Alveolata</taxon>
        <taxon>Apicomplexa</taxon>
        <taxon>Aconoidasida</taxon>
        <taxon>Piroplasmida</taxon>
        <taxon>Babesiidae</taxon>
        <taxon>Babesia</taxon>
    </lineage>
</organism>
<dbReference type="PANTHER" id="PTHR20855">
    <property type="entry name" value="ADIPOR/PROGESTIN RECEPTOR-RELATED"/>
    <property type="match status" value="1"/>
</dbReference>
<feature type="transmembrane region" description="Helical" evidence="6">
    <location>
        <begin position="96"/>
        <end position="117"/>
    </location>
</feature>
<dbReference type="PANTHER" id="PTHR20855:SF3">
    <property type="entry name" value="LD03007P"/>
    <property type="match status" value="1"/>
</dbReference>
<gene>
    <name evidence="7" type="ORF">BBBOND_0204000</name>
</gene>
<feature type="binding site" evidence="5">
    <location>
        <position position="249"/>
    </location>
    <ligand>
        <name>Zn(2+)</name>
        <dbReference type="ChEBI" id="CHEBI:29105"/>
    </ligand>
</feature>
<feature type="transmembrane region" description="Helical" evidence="6">
    <location>
        <begin position="211"/>
        <end position="231"/>
    </location>
</feature>
<evidence type="ECO:0000313" key="7">
    <source>
        <dbReference type="EMBL" id="CDR95242.1"/>
    </source>
</evidence>
<dbReference type="Proteomes" id="UP000033188">
    <property type="component" value="Chromosome 2"/>
</dbReference>
<feature type="binding site" evidence="5">
    <location>
        <position position="114"/>
    </location>
    <ligand>
        <name>Zn(2+)</name>
        <dbReference type="ChEBI" id="CHEBI:29105"/>
    </ligand>
</feature>
<feature type="transmembrane region" description="Helical" evidence="6">
    <location>
        <begin position="243"/>
        <end position="262"/>
    </location>
</feature>
<evidence type="ECO:0000313" key="8">
    <source>
        <dbReference type="Proteomes" id="UP000033188"/>
    </source>
</evidence>
<accession>A0A061D5C9</accession>
<dbReference type="EMBL" id="LK391708">
    <property type="protein sequence ID" value="CDR95242.1"/>
    <property type="molecule type" value="Genomic_DNA"/>
</dbReference>
<feature type="binding site" evidence="5">
    <location>
        <position position="245"/>
    </location>
    <ligand>
        <name>Zn(2+)</name>
        <dbReference type="ChEBI" id="CHEBI:29105"/>
    </ligand>
</feature>
<reference evidence="8" key="1">
    <citation type="submission" date="2014-06" db="EMBL/GenBank/DDBJ databases">
        <authorList>
            <person name="Aslett M."/>
            <person name="De Silva N."/>
        </authorList>
    </citation>
    <scope>NUCLEOTIDE SEQUENCE [LARGE SCALE GENOMIC DNA]</scope>
    <source>
        <strain evidence="8">Bond</strain>
    </source>
</reference>
<keyword evidence="5" id="KW-0479">Metal-binding</keyword>
<dbReference type="STRING" id="5866.A0A061D5C9"/>
<dbReference type="GO" id="GO:0016020">
    <property type="term" value="C:membrane"/>
    <property type="evidence" value="ECO:0007669"/>
    <property type="project" value="UniProtKB-SubCell"/>
</dbReference>
<dbReference type="VEuPathDB" id="PiroplasmaDB:BBBOND_0204000"/>
<proteinExistence type="predicted"/>
<evidence type="ECO:0000256" key="3">
    <source>
        <dbReference type="ARBA" id="ARBA00022989"/>
    </source>
</evidence>
<feature type="transmembrane region" description="Helical" evidence="6">
    <location>
        <begin position="63"/>
        <end position="84"/>
    </location>
</feature>
<name>A0A061D5C9_BABBI</name>
<dbReference type="RefSeq" id="XP_012767428.1">
    <property type="nucleotide sequence ID" value="XM_012911974.1"/>
</dbReference>
<comment type="subcellular location">
    <subcellularLocation>
        <location evidence="1">Membrane</location>
        <topology evidence="1">Multi-pass membrane protein</topology>
    </subcellularLocation>
</comment>
<dbReference type="KEGG" id="bbig:BBBOND_0204000"/>
<evidence type="ECO:0000256" key="1">
    <source>
        <dbReference type="ARBA" id="ARBA00004141"/>
    </source>
</evidence>
<dbReference type="GeneID" id="24563783"/>
<protein>
    <submittedName>
        <fullName evidence="7">Uncharacterized protein</fullName>
    </submittedName>
</protein>
<evidence type="ECO:0000256" key="5">
    <source>
        <dbReference type="PIRSR" id="PIRSR604254-1"/>
    </source>
</evidence>
<dbReference type="Pfam" id="PF03006">
    <property type="entry name" value="HlyIII"/>
    <property type="match status" value="1"/>
</dbReference>
<keyword evidence="5" id="KW-0862">Zinc</keyword>
<keyword evidence="4 6" id="KW-0472">Membrane</keyword>
<keyword evidence="3 6" id="KW-1133">Transmembrane helix</keyword>
<dbReference type="GO" id="GO:0046872">
    <property type="term" value="F:metal ion binding"/>
    <property type="evidence" value="ECO:0007669"/>
    <property type="project" value="UniProtKB-KW"/>
</dbReference>
<feature type="transmembrane region" description="Helical" evidence="6">
    <location>
        <begin position="160"/>
        <end position="180"/>
    </location>
</feature>
<dbReference type="AlphaFoldDB" id="A0A061D5C9"/>
<keyword evidence="2 6" id="KW-0812">Transmembrane</keyword>
<feature type="transmembrane region" description="Helical" evidence="6">
    <location>
        <begin position="129"/>
        <end position="148"/>
    </location>
</feature>
<sequence>MGVHQRTGVDSPVNGEAIVGSPEDVLLRDSHLSEAFKRLERSEHTTVQDAECESLSSPRCVPILRGCIHLLLALMSPLLIVWLMQEVVNENYIAEYFIAFVCCILNFSASAMLHHMPWNMQSYDMCLKLDYACIFLMIGGSAVPSTYAAVSDNLGVLTTLIQWAGVSLGAVGALAFSFVASPPSYRLLVYFAAGSPYLYHCYTLYNIKCFIGLLSACLTLVIYMSGGIIYVKEAPNPSPHYFGFHEIFHLCCAMALVTTFVGNHKITNFVNDI</sequence>
<dbReference type="OrthoDB" id="529367at2759"/>
<evidence type="ECO:0000256" key="4">
    <source>
        <dbReference type="ARBA" id="ARBA00023136"/>
    </source>
</evidence>
<evidence type="ECO:0000256" key="6">
    <source>
        <dbReference type="SAM" id="Phobius"/>
    </source>
</evidence>
<dbReference type="InterPro" id="IPR004254">
    <property type="entry name" value="AdipoR/HlyIII-related"/>
</dbReference>
<evidence type="ECO:0000256" key="2">
    <source>
        <dbReference type="ARBA" id="ARBA00022692"/>
    </source>
</evidence>
<keyword evidence="8" id="KW-1185">Reference proteome</keyword>
<dbReference type="OMA" id="RIHQIAF"/>